<feature type="region of interest" description="Disordered" evidence="5">
    <location>
        <begin position="51"/>
        <end position="73"/>
    </location>
</feature>
<evidence type="ECO:0000256" key="5">
    <source>
        <dbReference type="SAM" id="MobiDB-lite"/>
    </source>
</evidence>
<evidence type="ECO:0000259" key="7">
    <source>
        <dbReference type="Pfam" id="PF05433"/>
    </source>
</evidence>
<feature type="chain" id="PRO_5045160485" description="17 kDa surface antigen" evidence="6">
    <location>
        <begin position="25"/>
        <end position="158"/>
    </location>
</feature>
<dbReference type="Pfam" id="PF05433">
    <property type="entry name" value="Rick_17kDa_Anti"/>
    <property type="match status" value="1"/>
</dbReference>
<feature type="signal peptide" evidence="6">
    <location>
        <begin position="1"/>
        <end position="24"/>
    </location>
</feature>
<evidence type="ECO:0000256" key="2">
    <source>
        <dbReference type="ARBA" id="ARBA00008681"/>
    </source>
</evidence>
<accession>A0ABQ1F6V2</accession>
<evidence type="ECO:0000256" key="3">
    <source>
        <dbReference type="ARBA" id="ARBA00015281"/>
    </source>
</evidence>
<organism evidence="8 9">
    <name type="scientific">Blastomonas marina</name>
    <dbReference type="NCBI Taxonomy" id="1867408"/>
    <lineage>
        <taxon>Bacteria</taxon>
        <taxon>Pseudomonadati</taxon>
        <taxon>Pseudomonadota</taxon>
        <taxon>Alphaproteobacteria</taxon>
        <taxon>Sphingomonadales</taxon>
        <taxon>Sphingomonadaceae</taxon>
        <taxon>Blastomonas</taxon>
    </lineage>
</organism>
<feature type="domain" description="Glycine zipper 2TM" evidence="7">
    <location>
        <begin position="111"/>
        <end position="151"/>
    </location>
</feature>
<comment type="similarity">
    <text evidence="2">Belongs to the rickettsiale 17 kDa surface antigen family.</text>
</comment>
<keyword evidence="6" id="KW-0732">Signal</keyword>
<evidence type="ECO:0000313" key="8">
    <source>
        <dbReference type="EMBL" id="GGA00401.1"/>
    </source>
</evidence>
<evidence type="ECO:0000256" key="4">
    <source>
        <dbReference type="ARBA" id="ARBA00023288"/>
    </source>
</evidence>
<protein>
    <recommendedName>
        <fullName evidence="3">17 kDa surface antigen</fullName>
    </recommendedName>
</protein>
<evidence type="ECO:0000313" key="9">
    <source>
        <dbReference type="Proteomes" id="UP000603317"/>
    </source>
</evidence>
<sequence length="158" mass="16828">MLKKITLSASALLAAASLATPVSAAELPTIGASASTYATVQADGAMTLAHHKRGHRPRGHFQGRGNPHRTAYRYPEYTPRSGYGERATYETRAWQGEDGRYYCRRSDGTTGLLIGGAAGALLGRELTKNGDRTLGTILGAVGGALLGREIEKRAVRCR</sequence>
<name>A0ABQ1F6V2_9SPHN</name>
<proteinExistence type="inferred from homology"/>
<keyword evidence="9" id="KW-1185">Reference proteome</keyword>
<comment type="subcellular location">
    <subcellularLocation>
        <location evidence="1">Cell outer membrane</location>
        <topology evidence="1">Lipid-anchor</topology>
    </subcellularLocation>
</comment>
<comment type="caution">
    <text evidence="8">The sequence shown here is derived from an EMBL/GenBank/DDBJ whole genome shotgun (WGS) entry which is preliminary data.</text>
</comment>
<evidence type="ECO:0000256" key="1">
    <source>
        <dbReference type="ARBA" id="ARBA00004459"/>
    </source>
</evidence>
<dbReference type="InterPro" id="IPR008816">
    <property type="entry name" value="Gly_zipper_2TM_dom"/>
</dbReference>
<dbReference type="EMBL" id="BMID01000001">
    <property type="protein sequence ID" value="GGA00401.1"/>
    <property type="molecule type" value="Genomic_DNA"/>
</dbReference>
<dbReference type="Proteomes" id="UP000603317">
    <property type="component" value="Unassembled WGS sequence"/>
</dbReference>
<evidence type="ECO:0000256" key="6">
    <source>
        <dbReference type="SAM" id="SignalP"/>
    </source>
</evidence>
<feature type="compositionally biased region" description="Basic residues" evidence="5">
    <location>
        <begin position="51"/>
        <end position="71"/>
    </location>
</feature>
<reference evidence="9" key="1">
    <citation type="journal article" date="2019" name="Int. J. Syst. Evol. Microbiol.">
        <title>The Global Catalogue of Microorganisms (GCM) 10K type strain sequencing project: providing services to taxonomists for standard genome sequencing and annotation.</title>
        <authorList>
            <consortium name="The Broad Institute Genomics Platform"/>
            <consortium name="The Broad Institute Genome Sequencing Center for Infectious Disease"/>
            <person name="Wu L."/>
            <person name="Ma J."/>
        </authorList>
    </citation>
    <scope>NUCLEOTIDE SEQUENCE [LARGE SCALE GENOMIC DNA]</scope>
    <source>
        <strain evidence="9">CGMCC 1.15297</strain>
    </source>
</reference>
<gene>
    <name evidence="8" type="ORF">GCM10010923_06260</name>
</gene>
<keyword evidence="4" id="KW-0449">Lipoprotein</keyword>